<feature type="domain" description="Group II intron maturase-specific" evidence="1">
    <location>
        <begin position="2"/>
        <end position="42"/>
    </location>
</feature>
<dbReference type="RefSeq" id="WP_083039823.1">
    <property type="nucleotide sequence ID" value="NZ_CP020557.1"/>
</dbReference>
<organism evidence="2 3">
    <name type="scientific">Paenibacillus larvae subsp. pulvifaciens</name>
    <dbReference type="NCBI Taxonomy" id="1477"/>
    <lineage>
        <taxon>Bacteria</taxon>
        <taxon>Bacillati</taxon>
        <taxon>Bacillota</taxon>
        <taxon>Bacilli</taxon>
        <taxon>Bacillales</taxon>
        <taxon>Paenibacillaceae</taxon>
        <taxon>Paenibacillus</taxon>
    </lineage>
</organism>
<evidence type="ECO:0000313" key="3">
    <source>
        <dbReference type="Proteomes" id="UP000192727"/>
    </source>
</evidence>
<name>A0A1V0URW2_9BACL</name>
<dbReference type="AlphaFoldDB" id="A0A1V0URW2"/>
<dbReference type="Pfam" id="PF08388">
    <property type="entry name" value="GIIM"/>
    <property type="match status" value="1"/>
</dbReference>
<dbReference type="Proteomes" id="UP000192727">
    <property type="component" value="Chromosome"/>
</dbReference>
<proteinExistence type="predicted"/>
<protein>
    <recommendedName>
        <fullName evidence="1">Group II intron maturase-specific domain-containing protein</fullName>
    </recommendedName>
</protein>
<dbReference type="InterPro" id="IPR013597">
    <property type="entry name" value="Mat_intron_G2"/>
</dbReference>
<evidence type="ECO:0000313" key="2">
    <source>
        <dbReference type="EMBL" id="ARF68033.1"/>
    </source>
</evidence>
<dbReference type="EMBL" id="CP020557">
    <property type="protein sequence ID" value="ARF68033.1"/>
    <property type="molecule type" value="Genomic_DNA"/>
</dbReference>
<sequence>MFGIGFCKGLFEDLDSWIRRRLRMIRLRSWRKIKKLHKVLRRNDRKGELPHLRMTKWRSSRSLPASVALPNEKFRQLRLVFLLDIYQDLHPQRG</sequence>
<reference evidence="2 3" key="1">
    <citation type="submission" date="2017-03" db="EMBL/GenBank/DDBJ databases">
        <title>Paenibacillus larvae genome sequencing.</title>
        <authorList>
            <person name="Dingman D.W."/>
        </authorList>
    </citation>
    <scope>NUCLEOTIDE SEQUENCE [LARGE SCALE GENOMIC DNA]</scope>
    <source>
        <strain evidence="2 3">SAG 10367</strain>
    </source>
</reference>
<accession>A0A1V0URW2</accession>
<evidence type="ECO:0000259" key="1">
    <source>
        <dbReference type="Pfam" id="PF08388"/>
    </source>
</evidence>
<gene>
    <name evidence="2" type="ORF">B7C51_09600</name>
</gene>